<keyword evidence="5 6" id="KW-0472">Membrane</keyword>
<evidence type="ECO:0000256" key="6">
    <source>
        <dbReference type="SAM" id="Phobius"/>
    </source>
</evidence>
<name>A0A8D8C850_CULPI</name>
<evidence type="ECO:0000256" key="3">
    <source>
        <dbReference type="ARBA" id="ARBA00022692"/>
    </source>
</evidence>
<dbReference type="InterPro" id="IPR031933">
    <property type="entry name" value="UPF0767"/>
</dbReference>
<keyword evidence="4 6" id="KW-1133">Transmembrane helix</keyword>
<evidence type="ECO:0000256" key="4">
    <source>
        <dbReference type="ARBA" id="ARBA00022989"/>
    </source>
</evidence>
<sequence>MWPLILQFLRSNVAYITLPIAGIVGVIGYNIESLLSDKYTPYSGKREIGLFTEGSLRFFIHLTNSFLQPPFRSSARSAPQTMKTLRKRRMWKSLCTGKMSWEEIFLLRWIAVRNETKMF</sequence>
<evidence type="ECO:0000313" key="7">
    <source>
        <dbReference type="EMBL" id="CAG6487909.1"/>
    </source>
</evidence>
<proteinExistence type="inferred from homology"/>
<evidence type="ECO:0000256" key="1">
    <source>
        <dbReference type="ARBA" id="ARBA00004167"/>
    </source>
</evidence>
<comment type="similarity">
    <text evidence="2">Belongs to the SMIM12 family.</text>
</comment>
<feature type="transmembrane region" description="Helical" evidence="6">
    <location>
        <begin position="12"/>
        <end position="31"/>
    </location>
</feature>
<protein>
    <submittedName>
        <fullName evidence="7">(northern house mosquito) hypothetical protein</fullName>
    </submittedName>
</protein>
<evidence type="ECO:0000256" key="5">
    <source>
        <dbReference type="ARBA" id="ARBA00023136"/>
    </source>
</evidence>
<keyword evidence="3 6" id="KW-0812">Transmembrane</keyword>
<dbReference type="GO" id="GO:0016020">
    <property type="term" value="C:membrane"/>
    <property type="evidence" value="ECO:0007669"/>
    <property type="project" value="UniProtKB-SubCell"/>
</dbReference>
<dbReference type="EMBL" id="HBUE01108778">
    <property type="protein sequence ID" value="CAG6487909.1"/>
    <property type="molecule type" value="Transcribed_RNA"/>
</dbReference>
<reference evidence="7" key="1">
    <citation type="submission" date="2021-05" db="EMBL/GenBank/DDBJ databases">
        <authorList>
            <person name="Alioto T."/>
            <person name="Alioto T."/>
            <person name="Gomez Garrido J."/>
        </authorList>
    </citation>
    <scope>NUCLEOTIDE SEQUENCE</scope>
</reference>
<accession>A0A8D8C850</accession>
<organism evidence="7">
    <name type="scientific">Culex pipiens</name>
    <name type="common">House mosquito</name>
    <dbReference type="NCBI Taxonomy" id="7175"/>
    <lineage>
        <taxon>Eukaryota</taxon>
        <taxon>Metazoa</taxon>
        <taxon>Ecdysozoa</taxon>
        <taxon>Arthropoda</taxon>
        <taxon>Hexapoda</taxon>
        <taxon>Insecta</taxon>
        <taxon>Pterygota</taxon>
        <taxon>Neoptera</taxon>
        <taxon>Endopterygota</taxon>
        <taxon>Diptera</taxon>
        <taxon>Nematocera</taxon>
        <taxon>Culicoidea</taxon>
        <taxon>Culicidae</taxon>
        <taxon>Culicinae</taxon>
        <taxon>Culicini</taxon>
        <taxon>Culex</taxon>
        <taxon>Culex</taxon>
    </lineage>
</organism>
<dbReference type="AlphaFoldDB" id="A0A8D8C850"/>
<dbReference type="Pfam" id="PF15990">
    <property type="entry name" value="UPF0767"/>
    <property type="match status" value="1"/>
</dbReference>
<evidence type="ECO:0000256" key="2">
    <source>
        <dbReference type="ARBA" id="ARBA00007304"/>
    </source>
</evidence>
<comment type="subcellular location">
    <subcellularLocation>
        <location evidence="1">Membrane</location>
        <topology evidence="1">Single-pass membrane protein</topology>
    </subcellularLocation>
</comment>